<evidence type="ECO:0000313" key="1">
    <source>
        <dbReference type="EMBL" id="KAI1698040.1"/>
    </source>
</evidence>
<accession>A0AAD4QYJ9</accession>
<organism evidence="1 2">
    <name type="scientific">Ditylenchus destructor</name>
    <dbReference type="NCBI Taxonomy" id="166010"/>
    <lineage>
        <taxon>Eukaryota</taxon>
        <taxon>Metazoa</taxon>
        <taxon>Ecdysozoa</taxon>
        <taxon>Nematoda</taxon>
        <taxon>Chromadorea</taxon>
        <taxon>Rhabditida</taxon>
        <taxon>Tylenchina</taxon>
        <taxon>Tylenchomorpha</taxon>
        <taxon>Sphaerularioidea</taxon>
        <taxon>Anguinidae</taxon>
        <taxon>Anguininae</taxon>
        <taxon>Ditylenchus</taxon>
    </lineage>
</organism>
<reference evidence="1" key="1">
    <citation type="submission" date="2022-01" db="EMBL/GenBank/DDBJ databases">
        <title>Genome Sequence Resource for Two Populations of Ditylenchus destructor, the Migratory Endoparasitic Phytonematode.</title>
        <authorList>
            <person name="Zhang H."/>
            <person name="Lin R."/>
            <person name="Xie B."/>
        </authorList>
    </citation>
    <scope>NUCLEOTIDE SEQUENCE</scope>
    <source>
        <strain evidence="1">BazhouSP</strain>
    </source>
</reference>
<name>A0AAD4QYJ9_9BILA</name>
<evidence type="ECO:0000313" key="2">
    <source>
        <dbReference type="Proteomes" id="UP001201812"/>
    </source>
</evidence>
<dbReference type="EMBL" id="JAKKPZ010000238">
    <property type="protein sequence ID" value="KAI1698040.1"/>
    <property type="molecule type" value="Genomic_DNA"/>
</dbReference>
<proteinExistence type="predicted"/>
<keyword evidence="2" id="KW-1185">Reference proteome</keyword>
<comment type="caution">
    <text evidence="1">The sequence shown here is derived from an EMBL/GenBank/DDBJ whole genome shotgun (WGS) entry which is preliminary data.</text>
</comment>
<sequence length="348" mass="38487">MDILQGQNGHQNTGADCANDLDFLRNSDPTSAEPEIHGSFPAHLKSILDGASQSMLNNSEPQNLGCKRENGTQALELSDNNSIEVLQQTLARLTAGNLDCSQSENAATTALLSLFSQEFMKANAKKPSTTFSPSSGSGESGRIDATDQDCNFVDVEQNCGDELSSLGQDEENQNSLSDYRFVFGIFVDYFQKEWFRFAGMASTSAESQIQANGQIWMRSAGRKKSHPVWTFFSDLRDLHGVGGVICLHCNWSGDDRSPNNLKTHLKRFHHDDGVYHRFTKALAQLPVLNAGADWQPKASKAVSTWEFLFQCRCPFNSRHCSGHSALPIHMDLVWVRLSPAMSRCCTLL</sequence>
<dbReference type="Proteomes" id="UP001201812">
    <property type="component" value="Unassembled WGS sequence"/>
</dbReference>
<dbReference type="AlphaFoldDB" id="A0AAD4QYJ9"/>
<gene>
    <name evidence="1" type="ORF">DdX_18136</name>
</gene>
<protein>
    <submittedName>
        <fullName evidence="1">BED zinc finger domain-containing protein</fullName>
    </submittedName>
</protein>